<evidence type="ECO:0000313" key="3">
    <source>
        <dbReference type="RefSeq" id="XP_019709971.1"/>
    </source>
</evidence>
<proteinExistence type="predicted"/>
<dbReference type="RefSeq" id="XP_019709971.1">
    <property type="nucleotide sequence ID" value="XM_019854412.1"/>
</dbReference>
<dbReference type="Pfam" id="PF07727">
    <property type="entry name" value="RVT_2"/>
    <property type="match status" value="1"/>
</dbReference>
<dbReference type="AlphaFoldDB" id="A0A6J0PQF7"/>
<sequence>MGYQQSNADHTIFFQHNSGKVSILIVYVDDIILTDDNLSEINRLKIHLAQSFEVKDLGPLRYFLGIEVARSSHGIFLSQRKYVLDLLTETGMLGCRLAATLIEQNHRLMADGGTPVDRERYQRLVGQLIYLSHTRPDITFAVSVVSQYIHDPRKRYQKAVYRIIRYLKGCPGRGLMFSRHGHLKIEGYTDADWAGALDDRKSISGYCTFLVVIL</sequence>
<dbReference type="Proteomes" id="UP000504607">
    <property type="component" value="Chromosome 13"/>
</dbReference>
<evidence type="ECO:0000259" key="1">
    <source>
        <dbReference type="Pfam" id="PF07727"/>
    </source>
</evidence>
<dbReference type="InterPro" id="IPR013103">
    <property type="entry name" value="RVT_2"/>
</dbReference>
<feature type="domain" description="Reverse transcriptase Ty1/copia-type" evidence="1">
    <location>
        <begin position="2"/>
        <end position="101"/>
    </location>
</feature>
<dbReference type="PANTHER" id="PTHR11439">
    <property type="entry name" value="GAG-POL-RELATED RETROTRANSPOSON"/>
    <property type="match status" value="1"/>
</dbReference>
<dbReference type="InterPro" id="IPR043502">
    <property type="entry name" value="DNA/RNA_pol_sf"/>
</dbReference>
<organism evidence="2 3">
    <name type="scientific">Elaeis guineensis var. tenera</name>
    <name type="common">Oil palm</name>
    <dbReference type="NCBI Taxonomy" id="51953"/>
    <lineage>
        <taxon>Eukaryota</taxon>
        <taxon>Viridiplantae</taxon>
        <taxon>Streptophyta</taxon>
        <taxon>Embryophyta</taxon>
        <taxon>Tracheophyta</taxon>
        <taxon>Spermatophyta</taxon>
        <taxon>Magnoliopsida</taxon>
        <taxon>Liliopsida</taxon>
        <taxon>Arecaceae</taxon>
        <taxon>Arecoideae</taxon>
        <taxon>Cocoseae</taxon>
        <taxon>Elaeidinae</taxon>
        <taxon>Elaeis</taxon>
    </lineage>
</organism>
<accession>A0A6J0PQF7</accession>
<dbReference type="PANTHER" id="PTHR11439:SF467">
    <property type="entry name" value="INTEGRASE CATALYTIC DOMAIN-CONTAINING PROTEIN"/>
    <property type="match status" value="1"/>
</dbReference>
<gene>
    <name evidence="3" type="primary">LOC109506515</name>
</gene>
<reference evidence="3" key="1">
    <citation type="submission" date="2025-08" db="UniProtKB">
        <authorList>
            <consortium name="RefSeq"/>
        </authorList>
    </citation>
    <scope>IDENTIFICATION</scope>
</reference>
<name>A0A6J0PQF7_ELAGV</name>
<evidence type="ECO:0000313" key="2">
    <source>
        <dbReference type="Proteomes" id="UP000504607"/>
    </source>
</evidence>
<dbReference type="SUPFAM" id="SSF56672">
    <property type="entry name" value="DNA/RNA polymerases"/>
    <property type="match status" value="1"/>
</dbReference>
<dbReference type="InParanoid" id="A0A6J0PQF7"/>
<keyword evidence="2" id="KW-1185">Reference proteome</keyword>
<protein>
    <submittedName>
        <fullName evidence="3">Uncharacterized protein LOC109506515</fullName>
    </submittedName>
</protein>
<dbReference type="OrthoDB" id="1919845at2759"/>